<dbReference type="InterPro" id="IPR011453">
    <property type="entry name" value="DUF1559"/>
</dbReference>
<evidence type="ECO:0000313" key="3">
    <source>
        <dbReference type="EMBL" id="QDU76020.1"/>
    </source>
</evidence>
<dbReference type="SUPFAM" id="SSF54523">
    <property type="entry name" value="Pili subunits"/>
    <property type="match status" value="1"/>
</dbReference>
<protein>
    <recommendedName>
        <fullName evidence="2">DUF1559 domain-containing protein</fullName>
    </recommendedName>
</protein>
<keyword evidence="1" id="KW-0812">Transmembrane</keyword>
<gene>
    <name evidence="3" type="ORF">Pan97_30650</name>
</gene>
<dbReference type="InterPro" id="IPR012902">
    <property type="entry name" value="N_methyl_site"/>
</dbReference>
<feature type="domain" description="DUF1559" evidence="2">
    <location>
        <begin position="32"/>
        <end position="293"/>
    </location>
</feature>
<organism evidence="3 4">
    <name type="scientific">Bremerella volcania</name>
    <dbReference type="NCBI Taxonomy" id="2527984"/>
    <lineage>
        <taxon>Bacteria</taxon>
        <taxon>Pseudomonadati</taxon>
        <taxon>Planctomycetota</taxon>
        <taxon>Planctomycetia</taxon>
        <taxon>Pirellulales</taxon>
        <taxon>Pirellulaceae</taxon>
        <taxon>Bremerella</taxon>
    </lineage>
</organism>
<accession>A0A518C9X4</accession>
<evidence type="ECO:0000259" key="2">
    <source>
        <dbReference type="Pfam" id="PF07596"/>
    </source>
</evidence>
<dbReference type="InterPro" id="IPR027558">
    <property type="entry name" value="Pre_pil_HX9DG_C"/>
</dbReference>
<dbReference type="PANTHER" id="PTHR30093">
    <property type="entry name" value="GENERAL SECRETION PATHWAY PROTEIN G"/>
    <property type="match status" value="1"/>
</dbReference>
<feature type="transmembrane region" description="Helical" evidence="1">
    <location>
        <begin position="6"/>
        <end position="31"/>
    </location>
</feature>
<dbReference type="RefSeq" id="WP_144973820.1">
    <property type="nucleotide sequence ID" value="NZ_CP036289.1"/>
</dbReference>
<keyword evidence="4" id="KW-1185">Reference proteome</keyword>
<reference evidence="4" key="1">
    <citation type="submission" date="2019-02" db="EMBL/GenBank/DDBJ databases">
        <title>Deep-cultivation of Planctomycetes and their phenomic and genomic characterization uncovers novel biology.</title>
        <authorList>
            <person name="Wiegand S."/>
            <person name="Jogler M."/>
            <person name="Boedeker C."/>
            <person name="Pinto D."/>
            <person name="Vollmers J."/>
            <person name="Rivas-Marin E."/>
            <person name="Kohn T."/>
            <person name="Peeters S.H."/>
            <person name="Heuer A."/>
            <person name="Rast P."/>
            <person name="Oberbeckmann S."/>
            <person name="Bunk B."/>
            <person name="Jeske O."/>
            <person name="Meyerdierks A."/>
            <person name="Storesund J.E."/>
            <person name="Kallscheuer N."/>
            <person name="Luecker S."/>
            <person name="Lage O.M."/>
            <person name="Pohl T."/>
            <person name="Merkel B.J."/>
            <person name="Hornburger P."/>
            <person name="Mueller R.-W."/>
            <person name="Bruemmer F."/>
            <person name="Labrenz M."/>
            <person name="Spormann A.M."/>
            <person name="Op den Camp H."/>
            <person name="Overmann J."/>
            <person name="Amann R."/>
            <person name="Jetten M.S.M."/>
            <person name="Mascher T."/>
            <person name="Medema M.H."/>
            <person name="Devos D.P."/>
            <person name="Kaster A.-K."/>
            <person name="Ovreas L."/>
            <person name="Rohde M."/>
            <person name="Galperin M.Y."/>
            <person name="Jogler C."/>
        </authorList>
    </citation>
    <scope>NUCLEOTIDE SEQUENCE [LARGE SCALE GENOMIC DNA]</scope>
    <source>
        <strain evidence="4">Pan97</strain>
    </source>
</reference>
<dbReference type="OrthoDB" id="210498at2"/>
<dbReference type="AlphaFoldDB" id="A0A518C9X4"/>
<name>A0A518C9X4_9BACT</name>
<dbReference type="Pfam" id="PF07963">
    <property type="entry name" value="N_methyl"/>
    <property type="match status" value="1"/>
</dbReference>
<keyword evidence="1" id="KW-1133">Transmembrane helix</keyword>
<dbReference type="NCBIfam" id="TIGR02532">
    <property type="entry name" value="IV_pilin_GFxxxE"/>
    <property type="match status" value="1"/>
</dbReference>
<proteinExistence type="predicted"/>
<keyword evidence="1" id="KW-0472">Membrane</keyword>
<dbReference type="EMBL" id="CP036289">
    <property type="protein sequence ID" value="QDU76020.1"/>
    <property type="molecule type" value="Genomic_DNA"/>
</dbReference>
<evidence type="ECO:0000256" key="1">
    <source>
        <dbReference type="SAM" id="Phobius"/>
    </source>
</evidence>
<evidence type="ECO:0000313" key="4">
    <source>
        <dbReference type="Proteomes" id="UP000318626"/>
    </source>
</evidence>
<dbReference type="Gene3D" id="3.30.700.10">
    <property type="entry name" value="Glycoprotein, Type 4 Pilin"/>
    <property type="match status" value="1"/>
</dbReference>
<dbReference type="NCBIfam" id="TIGR04294">
    <property type="entry name" value="pre_pil_HX9DG"/>
    <property type="match status" value="1"/>
</dbReference>
<dbReference type="InterPro" id="IPR045584">
    <property type="entry name" value="Pilin-like"/>
</dbReference>
<dbReference type="Pfam" id="PF07596">
    <property type="entry name" value="SBP_bac_10"/>
    <property type="match status" value="1"/>
</dbReference>
<dbReference type="KEGG" id="bvo:Pan97_30650"/>
<dbReference type="Proteomes" id="UP000318626">
    <property type="component" value="Chromosome"/>
</dbReference>
<dbReference type="PANTHER" id="PTHR30093:SF2">
    <property type="entry name" value="TYPE II SECRETION SYSTEM PROTEIN H"/>
    <property type="match status" value="1"/>
</dbReference>
<sequence>MPKRSYGFTLVELLVVIAIIGVLIALLLPAVQQAREAARRMQCTNNQKQIGLALHNYHDTFSQFPPGCFVNTSNAPESGGGTSNPMRYGWMHPLLPMFEQNALFEAFIKEVHGSGTYPWNTTVDENIVDALLCPSDPNAGKIVRGDLGFAGNYVLFSGTNGLDGSGTNENGMFYCWSKTKFRDVTDGTSNTAMVGEIIIAPESGSDHDRRGGYWIADGGGGNFLAASFYNPNSTTPTSADRQKAGNYISTPRAPCADSVSGGFYRVTSRSYHPGGVLTTMADASVSFFPETIDNPIWVALGTRSGGEVNSGN</sequence>